<evidence type="ECO:0000256" key="1">
    <source>
        <dbReference type="ARBA" id="ARBA00001709"/>
    </source>
</evidence>
<feature type="domain" description="Enoyl-CoA hydratase/isomerase" evidence="4">
    <location>
        <begin position="22"/>
        <end position="347"/>
    </location>
</feature>
<keyword evidence="6" id="KW-1185">Reference proteome</keyword>
<dbReference type="PANTHER" id="PTHR43176:SF3">
    <property type="entry name" value="3-HYDROXYISOBUTYRYL-COA HYDROLASE, MITOCHONDRIAL"/>
    <property type="match status" value="1"/>
</dbReference>
<dbReference type="Gene3D" id="3.90.226.10">
    <property type="entry name" value="2-enoyl-CoA Hydratase, Chain A, domain 1"/>
    <property type="match status" value="1"/>
</dbReference>
<keyword evidence="3" id="KW-0378">Hydrolase</keyword>
<evidence type="ECO:0000313" key="6">
    <source>
        <dbReference type="Proteomes" id="UP000184076"/>
    </source>
</evidence>
<evidence type="ECO:0000256" key="3">
    <source>
        <dbReference type="ARBA" id="ARBA00022801"/>
    </source>
</evidence>
<dbReference type="GO" id="GO:0005829">
    <property type="term" value="C:cytosol"/>
    <property type="evidence" value="ECO:0007669"/>
    <property type="project" value="TreeGrafter"/>
</dbReference>
<reference evidence="6" key="1">
    <citation type="submission" date="2016-11" db="EMBL/GenBank/DDBJ databases">
        <authorList>
            <person name="Varghese N."/>
            <person name="Submissions S."/>
        </authorList>
    </citation>
    <scope>NUCLEOTIDE SEQUENCE [LARGE SCALE GENOMIC DNA]</scope>
    <source>
        <strain evidence="6">DSM 9756</strain>
    </source>
</reference>
<dbReference type="AlphaFoldDB" id="A0A1M5EQM9"/>
<dbReference type="InterPro" id="IPR032259">
    <property type="entry name" value="HIBYL-CoA-H"/>
</dbReference>
<dbReference type="NCBIfam" id="NF004127">
    <property type="entry name" value="PRK05617.1"/>
    <property type="match status" value="1"/>
</dbReference>
<dbReference type="Pfam" id="PF16113">
    <property type="entry name" value="ECH_2"/>
    <property type="match status" value="1"/>
</dbReference>
<dbReference type="Proteomes" id="UP000184076">
    <property type="component" value="Unassembled WGS sequence"/>
</dbReference>
<organism evidence="5 6">
    <name type="scientific">Desulfacinum infernum DSM 9756</name>
    <dbReference type="NCBI Taxonomy" id="1121391"/>
    <lineage>
        <taxon>Bacteria</taxon>
        <taxon>Pseudomonadati</taxon>
        <taxon>Thermodesulfobacteriota</taxon>
        <taxon>Syntrophobacteria</taxon>
        <taxon>Syntrophobacterales</taxon>
        <taxon>Syntrophobacteraceae</taxon>
        <taxon>Desulfacinum</taxon>
    </lineage>
</organism>
<dbReference type="EMBL" id="FQVB01000028">
    <property type="protein sequence ID" value="SHF81332.1"/>
    <property type="molecule type" value="Genomic_DNA"/>
</dbReference>
<dbReference type="CDD" id="cd06558">
    <property type="entry name" value="crotonase-like"/>
    <property type="match status" value="1"/>
</dbReference>
<dbReference type="InterPro" id="IPR029045">
    <property type="entry name" value="ClpP/crotonase-like_dom_sf"/>
</dbReference>
<evidence type="ECO:0000313" key="5">
    <source>
        <dbReference type="EMBL" id="SHF81332.1"/>
    </source>
</evidence>
<dbReference type="EC" id="3.1.2.4" evidence="2"/>
<proteinExistence type="predicted"/>
<name>A0A1M5EQM9_9BACT</name>
<evidence type="ECO:0000256" key="2">
    <source>
        <dbReference type="ARBA" id="ARBA00011915"/>
    </source>
</evidence>
<dbReference type="SUPFAM" id="SSF52096">
    <property type="entry name" value="ClpP/crotonase"/>
    <property type="match status" value="1"/>
</dbReference>
<dbReference type="PANTHER" id="PTHR43176">
    <property type="entry name" value="3-HYDROXYISOBUTYRYL-COA HYDROLASE-RELATED"/>
    <property type="match status" value="1"/>
</dbReference>
<dbReference type="InterPro" id="IPR045004">
    <property type="entry name" value="ECH_dom"/>
</dbReference>
<comment type="catalytic activity">
    <reaction evidence="1">
        <text>3-hydroxy-2-methylpropanoyl-CoA + H2O = 3-hydroxy-2-methylpropanoate + CoA + H(+)</text>
        <dbReference type="Rhea" id="RHEA:20888"/>
        <dbReference type="ChEBI" id="CHEBI:11805"/>
        <dbReference type="ChEBI" id="CHEBI:15377"/>
        <dbReference type="ChEBI" id="CHEBI:15378"/>
        <dbReference type="ChEBI" id="CHEBI:57287"/>
        <dbReference type="ChEBI" id="CHEBI:57340"/>
        <dbReference type="EC" id="3.1.2.4"/>
    </reaction>
</comment>
<dbReference type="GO" id="GO:0003860">
    <property type="term" value="F:3-hydroxyisobutyryl-CoA hydrolase activity"/>
    <property type="evidence" value="ECO:0007669"/>
    <property type="project" value="UniProtKB-EC"/>
</dbReference>
<sequence>MGFVQEEHEEHVRIKSDGPLMEITLNRPRAINSLTRPMVRRLADAFRRAREDDGISMVLLTGSGPRGFCAGGDIKELAQAVREGDAEKAEAFFREEYALDLAIHRFPKPVVVLAHGVTMGGGLGLAAGADAVVVTETTHMAMPETRIGFFPDVGSTGWLFQKCPPGYPEYLALTGYDLMGGDCVRVGLATHYIPGSRLEALRDALRRAALQAATDPQDRSWCRVLEKLSEPVGERDPAVDAWVRTYFCGKSDILEIMRELSACSLHSELCQGVFQRLSERSPTAVVLTLRLLRRNEGRPLEQVFATEERAAAWIIRHPDYLEGVRARLLDKDDNPRWQPPTLEEVGSLDYLDFLEADP</sequence>
<dbReference type="OrthoDB" id="9790967at2"/>
<evidence type="ECO:0000259" key="4">
    <source>
        <dbReference type="Pfam" id="PF16113"/>
    </source>
</evidence>
<accession>A0A1M5EQM9</accession>
<dbReference type="RefSeq" id="WP_073040343.1">
    <property type="nucleotide sequence ID" value="NZ_FQVB01000028.1"/>
</dbReference>
<protein>
    <recommendedName>
        <fullName evidence="2">3-hydroxyisobutyryl-CoA hydrolase</fullName>
        <ecNumber evidence="2">3.1.2.4</ecNumber>
    </recommendedName>
</protein>
<gene>
    <name evidence="5" type="ORF">SAMN02745206_02700</name>
</gene>
<dbReference type="STRING" id="1121391.SAMN02745206_02700"/>
<dbReference type="GO" id="GO:0006574">
    <property type="term" value="P:L-valine catabolic process"/>
    <property type="evidence" value="ECO:0007669"/>
    <property type="project" value="TreeGrafter"/>
</dbReference>